<reference evidence="3 4" key="1">
    <citation type="journal article" date="2017" name="Curr. Biol.">
        <title>The Evolution of Venom by Co-option of Single-Copy Genes.</title>
        <authorList>
            <person name="Martinson E.O."/>
            <person name="Mrinalini"/>
            <person name="Kelkar Y.D."/>
            <person name="Chang C.H."/>
            <person name="Werren J.H."/>
        </authorList>
    </citation>
    <scope>NUCLEOTIDE SEQUENCE [LARGE SCALE GENOMIC DNA]</scope>
    <source>
        <strain evidence="3 4">Alberta</strain>
        <tissue evidence="3">Whole body</tissue>
    </source>
</reference>
<dbReference type="Gene3D" id="3.50.50.60">
    <property type="entry name" value="FAD/NAD(P)-binding domain"/>
    <property type="match status" value="3"/>
</dbReference>
<dbReference type="SUPFAM" id="SSF51905">
    <property type="entry name" value="FAD/NAD(P)-binding domain"/>
    <property type="match status" value="2"/>
</dbReference>
<dbReference type="AlphaFoldDB" id="A0A232FL64"/>
<protein>
    <recommendedName>
        <fullName evidence="2">Glucose-methanol-choline oxidoreductase N-terminal domain-containing protein</fullName>
    </recommendedName>
</protein>
<feature type="domain" description="Glucose-methanol-choline oxidoreductase N-terminal" evidence="2">
    <location>
        <begin position="246"/>
        <end position="260"/>
    </location>
</feature>
<gene>
    <name evidence="3" type="ORF">TSAR_002524</name>
</gene>
<dbReference type="InterPro" id="IPR036188">
    <property type="entry name" value="FAD/NAD-bd_sf"/>
</dbReference>
<dbReference type="PANTHER" id="PTHR11552">
    <property type="entry name" value="GLUCOSE-METHANOL-CHOLINE GMC OXIDOREDUCTASE"/>
    <property type="match status" value="1"/>
</dbReference>
<dbReference type="PANTHER" id="PTHR11552:SF227">
    <property type="entry name" value="GLUCOSE DEHYDROGENASE [FAD, QUINONE]-LIKE PROTEIN"/>
    <property type="match status" value="1"/>
</dbReference>
<dbReference type="InterPro" id="IPR012132">
    <property type="entry name" value="GMC_OxRdtase"/>
</dbReference>
<dbReference type="Gene3D" id="3.30.560.10">
    <property type="entry name" value="Glucose Oxidase, domain 3"/>
    <property type="match status" value="3"/>
</dbReference>
<proteinExistence type="inferred from homology"/>
<dbReference type="Proteomes" id="UP000215335">
    <property type="component" value="Unassembled WGS sequence"/>
</dbReference>
<evidence type="ECO:0000313" key="4">
    <source>
        <dbReference type="Proteomes" id="UP000215335"/>
    </source>
</evidence>
<dbReference type="GO" id="GO:0050660">
    <property type="term" value="F:flavin adenine dinucleotide binding"/>
    <property type="evidence" value="ECO:0007669"/>
    <property type="project" value="InterPro"/>
</dbReference>
<evidence type="ECO:0000313" key="3">
    <source>
        <dbReference type="EMBL" id="OXU31323.1"/>
    </source>
</evidence>
<dbReference type="GO" id="GO:0016614">
    <property type="term" value="F:oxidoreductase activity, acting on CH-OH group of donors"/>
    <property type="evidence" value="ECO:0007669"/>
    <property type="project" value="InterPro"/>
</dbReference>
<dbReference type="OrthoDB" id="269227at2759"/>
<evidence type="ECO:0000259" key="2">
    <source>
        <dbReference type="PROSITE" id="PS00624"/>
    </source>
</evidence>
<keyword evidence="4" id="KW-1185">Reference proteome</keyword>
<name>A0A232FL64_9HYME</name>
<organism evidence="3 4">
    <name type="scientific">Trichomalopsis sarcophagae</name>
    <dbReference type="NCBI Taxonomy" id="543379"/>
    <lineage>
        <taxon>Eukaryota</taxon>
        <taxon>Metazoa</taxon>
        <taxon>Ecdysozoa</taxon>
        <taxon>Arthropoda</taxon>
        <taxon>Hexapoda</taxon>
        <taxon>Insecta</taxon>
        <taxon>Pterygota</taxon>
        <taxon>Neoptera</taxon>
        <taxon>Endopterygota</taxon>
        <taxon>Hymenoptera</taxon>
        <taxon>Apocrita</taxon>
        <taxon>Proctotrupomorpha</taxon>
        <taxon>Chalcidoidea</taxon>
        <taxon>Pteromalidae</taxon>
        <taxon>Pteromalinae</taxon>
        <taxon>Trichomalopsis</taxon>
    </lineage>
</organism>
<comment type="caution">
    <text evidence="3">The sequence shown here is derived from an EMBL/GenBank/DDBJ whole genome shotgun (WGS) entry which is preliminary data.</text>
</comment>
<accession>A0A232FL64</accession>
<dbReference type="SUPFAM" id="SSF54373">
    <property type="entry name" value="FAD-linked reductases, C-terminal domain"/>
    <property type="match status" value="1"/>
</dbReference>
<dbReference type="InterPro" id="IPR007867">
    <property type="entry name" value="GMC_OxRtase_C"/>
</dbReference>
<evidence type="ECO:0000256" key="1">
    <source>
        <dbReference type="ARBA" id="ARBA00010790"/>
    </source>
</evidence>
<dbReference type="STRING" id="543379.A0A232FL64"/>
<dbReference type="PROSITE" id="PS00624">
    <property type="entry name" value="GMC_OXRED_2"/>
    <property type="match status" value="1"/>
</dbReference>
<comment type="similarity">
    <text evidence="1">Belongs to the GMC oxidoreductase family.</text>
</comment>
<sequence>MAWSVSNNGAICASGSCTPNQLAFIALLTQYLGFSYDDKFKLTNPDDGCENFDFIVVGAGSAGCVVANRLSENENWKILLLEGGDEEPIIADVPGLVTLLKQTDLDYGYKTQPESQACLSQPNQSCTWTRGKVMGGSSTLYSMHFVRGNKWDYDNWASLGNPGWSWNEVLPYFKKSEDMRVRNSSNGAFIRPIRGKRTNLVVRPNSRATKVIIDPETKRATGVEYRTKSGAQRTAYASKEVILSAGSIDTPKLLMLSGVGPAEELAKSNIDVIADLPVGRNLQNHFSITPITVSTTNETEPFSLKNMQSDVVYWLNNHDGPMSVNGFMDNIAFLKTSFEPLDDVPDIQAGYIKFKYDQETKSKRVLLPYYDGFMLTTLYLAPKSRGYLTLDSSNPTDNQPLIYPNYFSNPEDIKAIAEGARLTKQLTETDAFRSAGFTTSKGYAPLCDNLEYESFEYYECLAKQYTGIIYHFVGTCKMGPDSDPKAVVDPTLKVKGINGLRVIDASIFPEITRGNTHAPTVMIAERGSDFIKQDYQEEFTACTPNSSDSACNSSILAFLTLVTNVLGRSPDDGKLDADSRRDTFDFVIVGAGSAGCVVANRLSEVRDWKVLLLEAGDEEPLVTHIPGLIPLLVKSSIDYGYKTQPEQNANEKVMGGSSSINSMQYVRGNRYDYDSWEKLGNPGWS</sequence>
<dbReference type="Pfam" id="PF00732">
    <property type="entry name" value="GMC_oxred_N"/>
    <property type="match status" value="2"/>
</dbReference>
<dbReference type="EMBL" id="NNAY01000068">
    <property type="protein sequence ID" value="OXU31323.1"/>
    <property type="molecule type" value="Genomic_DNA"/>
</dbReference>
<dbReference type="Pfam" id="PF05199">
    <property type="entry name" value="GMC_oxred_C"/>
    <property type="match status" value="1"/>
</dbReference>
<dbReference type="InterPro" id="IPR000172">
    <property type="entry name" value="GMC_OxRdtase_N"/>
</dbReference>